<dbReference type="SUPFAM" id="SSF52096">
    <property type="entry name" value="ClpP/crotonase"/>
    <property type="match status" value="1"/>
</dbReference>
<dbReference type="GO" id="GO:0016836">
    <property type="term" value="F:hydro-lyase activity"/>
    <property type="evidence" value="ECO:0007669"/>
    <property type="project" value="UniProtKB-ARBA"/>
</dbReference>
<evidence type="ECO:0000256" key="3">
    <source>
        <dbReference type="RuleBase" id="RU003707"/>
    </source>
</evidence>
<evidence type="ECO:0000313" key="5">
    <source>
        <dbReference type="Proteomes" id="UP000033067"/>
    </source>
</evidence>
<dbReference type="Gene3D" id="1.10.12.10">
    <property type="entry name" value="Lyase 2-enoyl-coa Hydratase, Chain A, domain 2"/>
    <property type="match status" value="1"/>
</dbReference>
<dbReference type="Pfam" id="PF00378">
    <property type="entry name" value="ECH_1"/>
    <property type="match status" value="1"/>
</dbReference>
<evidence type="ECO:0000256" key="2">
    <source>
        <dbReference type="ARBA" id="ARBA00023239"/>
    </source>
</evidence>
<dbReference type="InterPro" id="IPR018376">
    <property type="entry name" value="Enoyl-CoA_hyd/isom_CS"/>
</dbReference>
<keyword evidence="2" id="KW-0456">Lyase</keyword>
<comment type="similarity">
    <text evidence="1 3">Belongs to the enoyl-CoA hydratase/isomerase family.</text>
</comment>
<sequence length="260" mass="27195">MTASPVLSRDTDGVRVLTVDRPDKLNALNRQTLEALDAAFAAAAEDAGIRALVLTGSGSKAFVAGADIAEMNGLTAIEGREFSLVGQRLMRRIERLPKPVVAMVNGYALGGGLELAMACHLRVAADSARLGQPEVGLGLIPGFGGTQRLLRLAGRAAALELCLLGAPVDAARALQLGLVNRVVPAAELEAETMKLAAQLAAAAPLALRGVLDAVVLGGECGIEEGLQFETAQFALLFASEDMREGTAAFLEKRKPQFRNR</sequence>
<dbReference type="EMBL" id="CP011144">
    <property type="protein sequence ID" value="AKC87534.1"/>
    <property type="molecule type" value="Genomic_DNA"/>
</dbReference>
<dbReference type="FunFam" id="1.10.12.10:FF:000001">
    <property type="entry name" value="Probable enoyl-CoA hydratase, mitochondrial"/>
    <property type="match status" value="1"/>
</dbReference>
<accession>A0A0E3Z3J5</accession>
<dbReference type="FunFam" id="3.90.226.10:FF:000009">
    <property type="entry name" value="Carnitinyl-CoA dehydratase"/>
    <property type="match status" value="1"/>
</dbReference>
<dbReference type="Gene3D" id="3.90.226.10">
    <property type="entry name" value="2-enoyl-CoA Hydratase, Chain A, domain 1"/>
    <property type="match status" value="1"/>
</dbReference>
<gene>
    <name evidence="4" type="ORF">WQ53_13000</name>
</gene>
<dbReference type="eggNOG" id="COG1024">
    <property type="taxonomic scope" value="Bacteria"/>
</dbReference>
<dbReference type="RefSeq" id="WP_052633006.1">
    <property type="nucleotide sequence ID" value="NZ_CP011144.1"/>
</dbReference>
<protein>
    <submittedName>
        <fullName evidence="4">Enoyl-CoA hydratase</fullName>
    </submittedName>
</protein>
<dbReference type="PANTHER" id="PTHR11941">
    <property type="entry name" value="ENOYL-COA HYDRATASE-RELATED"/>
    <property type="match status" value="1"/>
</dbReference>
<evidence type="ECO:0000256" key="1">
    <source>
        <dbReference type="ARBA" id="ARBA00005254"/>
    </source>
</evidence>
<dbReference type="CDD" id="cd06558">
    <property type="entry name" value="crotonase-like"/>
    <property type="match status" value="1"/>
</dbReference>
<dbReference type="KEGG" id="psuw:WQ53_13000"/>
<keyword evidence="5" id="KW-1185">Reference proteome</keyword>
<dbReference type="PANTHER" id="PTHR11941:SF54">
    <property type="entry name" value="ENOYL-COA HYDRATASE, MITOCHONDRIAL"/>
    <property type="match status" value="1"/>
</dbReference>
<proteinExistence type="inferred from homology"/>
<dbReference type="InterPro" id="IPR029045">
    <property type="entry name" value="ClpP/crotonase-like_dom_sf"/>
</dbReference>
<organism evidence="4 5">
    <name type="scientific">Pseudoxanthomonas suwonensis</name>
    <dbReference type="NCBI Taxonomy" id="314722"/>
    <lineage>
        <taxon>Bacteria</taxon>
        <taxon>Pseudomonadati</taxon>
        <taxon>Pseudomonadota</taxon>
        <taxon>Gammaproteobacteria</taxon>
        <taxon>Lysobacterales</taxon>
        <taxon>Lysobacteraceae</taxon>
        <taxon>Pseudoxanthomonas</taxon>
    </lineage>
</organism>
<reference evidence="4 5" key="1">
    <citation type="journal article" date="2015" name="Genome Announc.">
        <title>Complete Genome Sequence of Pseudoxanthomonas suwonensis Strain J1, a Cellulose-Degrading Bacterium Isolated from Leaf- and Wood-Enriched Soil.</title>
        <authorList>
            <person name="Hou L."/>
            <person name="Jiang J."/>
            <person name="Xu Z."/>
            <person name="Zhou Y."/>
            <person name="Leung F.C."/>
        </authorList>
    </citation>
    <scope>NUCLEOTIDE SEQUENCE [LARGE SCALE GENOMIC DNA]</scope>
    <source>
        <strain evidence="4 5">J1</strain>
    </source>
</reference>
<dbReference type="PROSITE" id="PS00166">
    <property type="entry name" value="ENOYL_COA_HYDRATASE"/>
    <property type="match status" value="1"/>
</dbReference>
<dbReference type="PATRIC" id="fig|314722.6.peg.2820"/>
<dbReference type="Proteomes" id="UP000033067">
    <property type="component" value="Chromosome"/>
</dbReference>
<dbReference type="GO" id="GO:0006635">
    <property type="term" value="P:fatty acid beta-oxidation"/>
    <property type="evidence" value="ECO:0007669"/>
    <property type="project" value="TreeGrafter"/>
</dbReference>
<dbReference type="InterPro" id="IPR001753">
    <property type="entry name" value="Enoyl-CoA_hydra/iso"/>
</dbReference>
<dbReference type="AlphaFoldDB" id="A0A0E3Z3J5"/>
<name>A0A0E3Z3J5_9GAMM</name>
<dbReference type="OrthoDB" id="9807606at2"/>
<evidence type="ECO:0000313" key="4">
    <source>
        <dbReference type="EMBL" id="AKC87534.1"/>
    </source>
</evidence>
<dbReference type="InterPro" id="IPR014748">
    <property type="entry name" value="Enoyl-CoA_hydra_C"/>
</dbReference>